<reference evidence="1" key="1">
    <citation type="submission" date="2019-04" db="EMBL/GenBank/DDBJ databases">
        <title>Microbes associate with the intestines of laboratory mice.</title>
        <authorList>
            <person name="Navarre W."/>
            <person name="Wong E."/>
            <person name="Huang K."/>
            <person name="Tropini C."/>
            <person name="Ng K."/>
            <person name="Yu B."/>
        </authorList>
    </citation>
    <scope>NUCLEOTIDE SEQUENCE</scope>
    <source>
        <strain evidence="1">NM01_1-7b</strain>
    </source>
</reference>
<comment type="caution">
    <text evidence="1">The sequence shown here is derived from an EMBL/GenBank/DDBJ whole genome shotgun (WGS) entry which is preliminary data.</text>
</comment>
<evidence type="ECO:0000313" key="1">
    <source>
        <dbReference type="EMBL" id="TGY96074.1"/>
    </source>
</evidence>
<gene>
    <name evidence="1" type="ORF">E5329_11420</name>
</gene>
<organism evidence="1 2">
    <name type="scientific">Petralouisia muris</name>
    <dbReference type="NCBI Taxonomy" id="3032872"/>
    <lineage>
        <taxon>Bacteria</taxon>
        <taxon>Bacillati</taxon>
        <taxon>Bacillota</taxon>
        <taxon>Clostridia</taxon>
        <taxon>Lachnospirales</taxon>
        <taxon>Lachnospiraceae</taxon>
        <taxon>Petralouisia</taxon>
    </lineage>
</organism>
<proteinExistence type="predicted"/>
<keyword evidence="2" id="KW-1185">Reference proteome</keyword>
<evidence type="ECO:0000313" key="2">
    <source>
        <dbReference type="Proteomes" id="UP000304953"/>
    </source>
</evidence>
<dbReference type="Proteomes" id="UP000304953">
    <property type="component" value="Unassembled WGS sequence"/>
</dbReference>
<dbReference type="EMBL" id="SRYA01000020">
    <property type="protein sequence ID" value="TGY96074.1"/>
    <property type="molecule type" value="Genomic_DNA"/>
</dbReference>
<protein>
    <submittedName>
        <fullName evidence="1">FHA domain-containing protein</fullName>
    </submittedName>
</protein>
<sequence length="459" mass="54749">MEITYRRNLQKSYMCVKEQEKSAEEYELNMLEAEQVPYLLKMEIVETDGEISYLYDISGKQQIEDYLSGKKMDYEMFWKVLLSIKELCFVLQDYLLRETGICLKAEYIYVNLGDGSLYFTYLPFWRENFQEAFGRYMEQILRIIDHQDQAATELAYQVYQMSMMKNISIQKILEASVKREKEENQHKKPEWNYKDLEWNHKELECENILEQKKEENELEDRKGWDRIWEYIRVRAEQIPWMSRFFSLLVKVPEEKSRNGWFFKENPPKLKLQKKPLKESFEKKGVFKERFSDRMFTKGILPKENCLQRQGKKEEQRRDNFISEQHRSKKKSVSEKNILVEKEDLSEIGTAYPTEILGLCIQEPVGKLIYQGIHGCKDILVAREEILIGKNKDQAEGVIEAEGISRLHARISRREGVYYLEDLNSTNGTYLNGEPIAYHQQRRLCKNDRILFGAEEYIFS</sequence>
<name>A0AC61RWC1_9FIRM</name>
<accession>A0AC61RWC1</accession>